<feature type="transmembrane region" description="Helical" evidence="1">
    <location>
        <begin position="46"/>
        <end position="67"/>
    </location>
</feature>
<keyword evidence="1" id="KW-0472">Membrane</keyword>
<feature type="transmembrane region" description="Helical" evidence="1">
    <location>
        <begin position="73"/>
        <end position="96"/>
    </location>
</feature>
<comment type="caution">
    <text evidence="2">The sequence shown here is derived from an EMBL/GenBank/DDBJ whole genome shotgun (WGS) entry which is preliminary data.</text>
</comment>
<evidence type="ECO:0000313" key="2">
    <source>
        <dbReference type="EMBL" id="MDT0414628.1"/>
    </source>
</evidence>
<organism evidence="2 3">
    <name type="scientific">Streptomyces evansiae</name>
    <dbReference type="NCBI Taxonomy" id="3075535"/>
    <lineage>
        <taxon>Bacteria</taxon>
        <taxon>Bacillati</taxon>
        <taxon>Actinomycetota</taxon>
        <taxon>Actinomycetes</taxon>
        <taxon>Kitasatosporales</taxon>
        <taxon>Streptomycetaceae</taxon>
        <taxon>Streptomyces</taxon>
    </lineage>
</organism>
<dbReference type="EMBL" id="JAVRER010000004">
    <property type="protein sequence ID" value="MDT0414628.1"/>
    <property type="molecule type" value="Genomic_DNA"/>
</dbReference>
<dbReference type="Proteomes" id="UP001183607">
    <property type="component" value="Unassembled WGS sequence"/>
</dbReference>
<dbReference type="RefSeq" id="WP_093852954.1">
    <property type="nucleotide sequence ID" value="NZ_JAVRER010000004.1"/>
</dbReference>
<protein>
    <recommendedName>
        <fullName evidence="4">Integral membrane protein</fullName>
    </recommendedName>
</protein>
<keyword evidence="1" id="KW-1133">Transmembrane helix</keyword>
<evidence type="ECO:0008006" key="4">
    <source>
        <dbReference type="Google" id="ProtNLM"/>
    </source>
</evidence>
<sequence length="200" mass="21517">MRTPLVGHHLTLWRDLARWAGRRGPEGVGEGDLAAPYAPAQSAMMYGLLFVAVAETVALALVIPWPWLHALTLVVDLWGCWYVLALHASCVVRPHVLRADGSLRLRYGALLDVSVPAAQLATLRAARAFPDTRLGAVNPAGTADLPVGGTTTLTVNLTAPLTYTRPLGTRAEAHAFRFHAENAAEVARAWREAKVTPPHA</sequence>
<gene>
    <name evidence="2" type="ORF">RM574_03925</name>
</gene>
<accession>A0ABD5E1T4</accession>
<dbReference type="AlphaFoldDB" id="A0ABD5E1T4"/>
<evidence type="ECO:0000313" key="3">
    <source>
        <dbReference type="Proteomes" id="UP001183607"/>
    </source>
</evidence>
<evidence type="ECO:0000256" key="1">
    <source>
        <dbReference type="SAM" id="Phobius"/>
    </source>
</evidence>
<keyword evidence="1" id="KW-0812">Transmembrane</keyword>
<reference evidence="3" key="1">
    <citation type="submission" date="2023-07" db="EMBL/GenBank/DDBJ databases">
        <title>30 novel species of actinomycetes from the DSMZ collection.</title>
        <authorList>
            <person name="Nouioui I."/>
        </authorList>
    </citation>
    <scope>NUCLEOTIDE SEQUENCE [LARGE SCALE GENOMIC DNA]</scope>
    <source>
        <strain evidence="3">DSM 41982</strain>
    </source>
</reference>
<name>A0ABD5E1T4_9ACTN</name>
<proteinExistence type="predicted"/>